<dbReference type="EMBL" id="ARYN01000006">
    <property type="protein sequence ID" value="ORL45959.1"/>
    <property type="molecule type" value="Genomic_DNA"/>
</dbReference>
<name>A0A1Y1T4I4_9FLAO</name>
<accession>A0A1Y1T4I4</accession>
<dbReference type="SUPFAM" id="SSF53383">
    <property type="entry name" value="PLP-dependent transferases"/>
    <property type="match status" value="1"/>
</dbReference>
<evidence type="ECO:0000313" key="8">
    <source>
        <dbReference type="Proteomes" id="UP000192746"/>
    </source>
</evidence>
<dbReference type="GO" id="GO:0016212">
    <property type="term" value="F:kynurenine-oxoglutarate transaminase activity"/>
    <property type="evidence" value="ECO:0007669"/>
    <property type="project" value="TreeGrafter"/>
</dbReference>
<organism evidence="7 8">
    <name type="scientific">Zunongwangia atlantica 22II14-10F7</name>
    <dbReference type="NCBI Taxonomy" id="1185767"/>
    <lineage>
        <taxon>Bacteria</taxon>
        <taxon>Pseudomonadati</taxon>
        <taxon>Bacteroidota</taxon>
        <taxon>Flavobacteriia</taxon>
        <taxon>Flavobacteriales</taxon>
        <taxon>Flavobacteriaceae</taxon>
        <taxon>Zunongwangia</taxon>
    </lineage>
</organism>
<comment type="caution">
    <text evidence="7">The sequence shown here is derived from an EMBL/GenBank/DDBJ whole genome shotgun (WGS) entry which is preliminary data.</text>
</comment>
<dbReference type="RefSeq" id="WP_084841080.1">
    <property type="nucleotide sequence ID" value="NZ_ARYN01000006.1"/>
</dbReference>
<dbReference type="AlphaFoldDB" id="A0A1Y1T4I4"/>
<evidence type="ECO:0000259" key="6">
    <source>
        <dbReference type="Pfam" id="PF00155"/>
    </source>
</evidence>
<evidence type="ECO:0000256" key="3">
    <source>
        <dbReference type="ARBA" id="ARBA00022576"/>
    </source>
</evidence>
<dbReference type="FunFam" id="3.40.640.10:FF:000033">
    <property type="entry name" value="Aspartate aminotransferase"/>
    <property type="match status" value="1"/>
</dbReference>
<evidence type="ECO:0000256" key="2">
    <source>
        <dbReference type="ARBA" id="ARBA00007441"/>
    </source>
</evidence>
<keyword evidence="3 7" id="KW-0032">Aminotransferase</keyword>
<dbReference type="GO" id="GO:0005737">
    <property type="term" value="C:cytoplasm"/>
    <property type="evidence" value="ECO:0007669"/>
    <property type="project" value="TreeGrafter"/>
</dbReference>
<dbReference type="CDD" id="cd00609">
    <property type="entry name" value="AAT_like"/>
    <property type="match status" value="1"/>
</dbReference>
<dbReference type="InterPro" id="IPR015422">
    <property type="entry name" value="PyrdxlP-dep_Trfase_small"/>
</dbReference>
<feature type="domain" description="Aminotransferase class I/classII large" evidence="6">
    <location>
        <begin position="32"/>
        <end position="380"/>
    </location>
</feature>
<evidence type="ECO:0000256" key="4">
    <source>
        <dbReference type="ARBA" id="ARBA00022679"/>
    </source>
</evidence>
<evidence type="ECO:0000313" key="7">
    <source>
        <dbReference type="EMBL" id="ORL45959.1"/>
    </source>
</evidence>
<dbReference type="PANTHER" id="PTHR43807">
    <property type="entry name" value="FI04487P"/>
    <property type="match status" value="1"/>
</dbReference>
<comment type="cofactor">
    <cofactor evidence="1">
        <name>pyridoxal 5'-phosphate</name>
        <dbReference type="ChEBI" id="CHEBI:597326"/>
    </cofactor>
</comment>
<dbReference type="PANTHER" id="PTHR43807:SF20">
    <property type="entry name" value="FI04487P"/>
    <property type="match status" value="1"/>
</dbReference>
<dbReference type="InterPro" id="IPR051326">
    <property type="entry name" value="Kynurenine-oxoglutarate_AT"/>
</dbReference>
<keyword evidence="4 7" id="KW-0808">Transferase</keyword>
<dbReference type="Pfam" id="PF00155">
    <property type="entry name" value="Aminotran_1_2"/>
    <property type="match status" value="1"/>
</dbReference>
<sequence>MAFSESHVSKLPGSPENIFSKMSGMANRYNTINMSQGFPGFQTDDYLKELVYKAMKDGYNQYAPLAGVPELREEIVKKIEALHGKKYHPDSEITLTAGASQAIYCAISAFVHPGDEVIIFKPAYDIYEPIVKTNGGIPVHIQLKGKEYTVDWNEVKAKISDKTRMIVINTPHNPSGTILSKADMLQLENLLKNTNIILLSDEVYEHIIFDGEKHQSASSFPELSERAIVCASFGKTFHNTGWKMGYCVAPDVLMKEIWKFQEIIVFCVNHPIQRAFAEYLKDSETYLSLPKFYQEKRDYFLEQIKDTKFKIIPSAGTYFQLLDYSEITSESDILFAEKLVKEYQLASIPVSVFNINNQDLKQLRFCFAKENETLDKAAEILLKIG</sequence>
<dbReference type="Gene3D" id="3.40.640.10">
    <property type="entry name" value="Type I PLP-dependent aspartate aminotransferase-like (Major domain)"/>
    <property type="match status" value="1"/>
</dbReference>
<keyword evidence="8" id="KW-1185">Reference proteome</keyword>
<protein>
    <submittedName>
        <fullName evidence="7">Class-I/II aminotransferase</fullName>
    </submittedName>
</protein>
<dbReference type="OrthoDB" id="9802328at2"/>
<comment type="similarity">
    <text evidence="2">Belongs to the class-I pyridoxal-phosphate-dependent aminotransferase family.</text>
</comment>
<evidence type="ECO:0000256" key="1">
    <source>
        <dbReference type="ARBA" id="ARBA00001933"/>
    </source>
</evidence>
<dbReference type="NCBIfam" id="NF006569">
    <property type="entry name" value="PRK09082.1"/>
    <property type="match status" value="1"/>
</dbReference>
<dbReference type="Gene3D" id="3.90.1150.10">
    <property type="entry name" value="Aspartate Aminotransferase, domain 1"/>
    <property type="match status" value="1"/>
</dbReference>
<evidence type="ECO:0000256" key="5">
    <source>
        <dbReference type="ARBA" id="ARBA00022898"/>
    </source>
</evidence>
<keyword evidence="5" id="KW-0663">Pyridoxal phosphate</keyword>
<proteinExistence type="inferred from homology"/>
<dbReference type="GO" id="GO:0030170">
    <property type="term" value="F:pyridoxal phosphate binding"/>
    <property type="evidence" value="ECO:0007669"/>
    <property type="project" value="InterPro"/>
</dbReference>
<reference evidence="7 8" key="1">
    <citation type="submission" date="2013-04" db="EMBL/GenBank/DDBJ databases">
        <title>Zunongwangia sp. 22II14-10F7 Genome Sequencing.</title>
        <authorList>
            <person name="Lai Q."/>
            <person name="Shao Z."/>
        </authorList>
    </citation>
    <scope>NUCLEOTIDE SEQUENCE [LARGE SCALE GENOMIC DNA]</scope>
    <source>
        <strain evidence="7 8">22II14-10F7</strain>
    </source>
</reference>
<dbReference type="InterPro" id="IPR015421">
    <property type="entry name" value="PyrdxlP-dep_Trfase_major"/>
</dbReference>
<gene>
    <name evidence="7" type="ORF">IIF7_07561</name>
</gene>
<dbReference type="Proteomes" id="UP000192746">
    <property type="component" value="Unassembled WGS sequence"/>
</dbReference>
<dbReference type="InterPro" id="IPR015424">
    <property type="entry name" value="PyrdxlP-dep_Trfase"/>
</dbReference>
<dbReference type="InterPro" id="IPR004839">
    <property type="entry name" value="Aminotransferase_I/II_large"/>
</dbReference>
<dbReference type="STRING" id="1185767.IIF7_07561"/>